<dbReference type="EMBL" id="KQ090345">
    <property type="protein sequence ID" value="KMS97018.1"/>
    <property type="molecule type" value="Genomic_DNA"/>
</dbReference>
<organism evidence="1 2">
    <name type="scientific">Beta vulgaris subsp. vulgaris</name>
    <name type="common">Beet</name>
    <dbReference type="NCBI Taxonomy" id="3555"/>
    <lineage>
        <taxon>Eukaryota</taxon>
        <taxon>Viridiplantae</taxon>
        <taxon>Streptophyta</taxon>
        <taxon>Embryophyta</taxon>
        <taxon>Tracheophyta</taxon>
        <taxon>Spermatophyta</taxon>
        <taxon>Magnoliopsida</taxon>
        <taxon>eudicotyledons</taxon>
        <taxon>Gunneridae</taxon>
        <taxon>Pentapetalae</taxon>
        <taxon>Caryophyllales</taxon>
        <taxon>Chenopodiaceae</taxon>
        <taxon>Betoideae</taxon>
        <taxon>Beta</taxon>
    </lineage>
</organism>
<keyword evidence="2" id="KW-1185">Reference proteome</keyword>
<dbReference type="Proteomes" id="UP000035740">
    <property type="component" value="Unassembled WGS sequence"/>
</dbReference>
<sequence>MISNSLSDKLLKEAFKQQKEIVDEENEEQNPAILNLSAVQLSLHDEEEDIDEFAGFYETQSQFNDYEVSISRKSKCK</sequence>
<protein>
    <submittedName>
        <fullName evidence="1">Uncharacterized protein</fullName>
    </submittedName>
</protein>
<dbReference type="Gramene" id="KMS97018">
    <property type="protein sequence ID" value="KMS97018"/>
    <property type="gene ID" value="BVRB_7g179650"/>
</dbReference>
<reference evidence="1 2" key="1">
    <citation type="journal article" date="2014" name="Nature">
        <title>The genome of the recently domesticated crop plant sugar beet (Beta vulgaris).</title>
        <authorList>
            <person name="Dohm J.C."/>
            <person name="Minoche A.E."/>
            <person name="Holtgrawe D."/>
            <person name="Capella-Gutierrez S."/>
            <person name="Zakrzewski F."/>
            <person name="Tafer H."/>
            <person name="Rupp O."/>
            <person name="Sorensen T.R."/>
            <person name="Stracke R."/>
            <person name="Reinhardt R."/>
            <person name="Goesmann A."/>
            <person name="Kraft T."/>
            <person name="Schulz B."/>
            <person name="Stadler P.F."/>
            <person name="Schmidt T."/>
            <person name="Gabaldon T."/>
            <person name="Lehrach H."/>
            <person name="Weisshaar B."/>
            <person name="Himmelbauer H."/>
        </authorList>
    </citation>
    <scope>NUCLEOTIDE SEQUENCE [LARGE SCALE GENOMIC DNA]</scope>
    <source>
        <tissue evidence="1">Taproot</tissue>
    </source>
</reference>
<name>A0A0J8BAN7_BETVV</name>
<accession>A0A0J8BAN7</accession>
<dbReference type="OrthoDB" id="992040at2759"/>
<proteinExistence type="predicted"/>
<evidence type="ECO:0000313" key="1">
    <source>
        <dbReference type="EMBL" id="KMS97018.1"/>
    </source>
</evidence>
<gene>
    <name evidence="1" type="ORF">BVRB_7g179650</name>
</gene>
<dbReference type="AlphaFoldDB" id="A0A0J8BAN7"/>
<evidence type="ECO:0000313" key="2">
    <source>
        <dbReference type="Proteomes" id="UP000035740"/>
    </source>
</evidence>